<protein>
    <submittedName>
        <fullName evidence="2">Uncharacterized protein</fullName>
    </submittedName>
</protein>
<proteinExistence type="predicted"/>
<evidence type="ECO:0000313" key="3">
    <source>
        <dbReference type="Proteomes" id="UP001597413"/>
    </source>
</evidence>
<dbReference type="RefSeq" id="WP_377388950.1">
    <property type="nucleotide sequence ID" value="NZ_JBHUIX010000006.1"/>
</dbReference>
<dbReference type="Proteomes" id="UP001597413">
    <property type="component" value="Unassembled WGS sequence"/>
</dbReference>
<feature type="compositionally biased region" description="Acidic residues" evidence="1">
    <location>
        <begin position="101"/>
        <end position="116"/>
    </location>
</feature>
<organism evidence="2 3">
    <name type="scientific">Rhodobacter lacus</name>
    <dbReference type="NCBI Taxonomy" id="1641972"/>
    <lineage>
        <taxon>Bacteria</taxon>
        <taxon>Pseudomonadati</taxon>
        <taxon>Pseudomonadota</taxon>
        <taxon>Alphaproteobacteria</taxon>
        <taxon>Rhodobacterales</taxon>
        <taxon>Rhodobacter group</taxon>
        <taxon>Rhodobacter</taxon>
    </lineage>
</organism>
<accession>A0ABW5A8Z0</accession>
<comment type="caution">
    <text evidence="2">The sequence shown here is derived from an EMBL/GenBank/DDBJ whole genome shotgun (WGS) entry which is preliminary data.</text>
</comment>
<evidence type="ECO:0000313" key="2">
    <source>
        <dbReference type="EMBL" id="MFD2173971.1"/>
    </source>
</evidence>
<evidence type="ECO:0000256" key="1">
    <source>
        <dbReference type="SAM" id="MobiDB-lite"/>
    </source>
</evidence>
<reference evidence="3" key="1">
    <citation type="journal article" date="2019" name="Int. J. Syst. Evol. Microbiol.">
        <title>The Global Catalogue of Microorganisms (GCM) 10K type strain sequencing project: providing services to taxonomists for standard genome sequencing and annotation.</title>
        <authorList>
            <consortium name="The Broad Institute Genomics Platform"/>
            <consortium name="The Broad Institute Genome Sequencing Center for Infectious Disease"/>
            <person name="Wu L."/>
            <person name="Ma J."/>
        </authorList>
    </citation>
    <scope>NUCLEOTIDE SEQUENCE [LARGE SCALE GENOMIC DNA]</scope>
    <source>
        <strain evidence="3">CCUG 55131</strain>
    </source>
</reference>
<keyword evidence="3" id="KW-1185">Reference proteome</keyword>
<dbReference type="EMBL" id="JBHUIX010000006">
    <property type="protein sequence ID" value="MFD2173971.1"/>
    <property type="molecule type" value="Genomic_DNA"/>
</dbReference>
<sequence length="131" mass="14219">MAKIALRFIRPHGPFNTGEVAALEESAARALLARGVAEKHARQPKVARSIGASVETDPALKDALAALEKAQADLDHRADELDAREAELAAREAEVAQREAEQEEDWSPVEMPEEEADDKKGDDTGLPRQGK</sequence>
<name>A0ABW5A8Z0_9RHOB</name>
<feature type="compositionally biased region" description="Basic and acidic residues" evidence="1">
    <location>
        <begin position="87"/>
        <end position="100"/>
    </location>
</feature>
<gene>
    <name evidence="2" type="ORF">ACFSM0_07705</name>
</gene>
<feature type="region of interest" description="Disordered" evidence="1">
    <location>
        <begin position="87"/>
        <end position="131"/>
    </location>
</feature>
<dbReference type="Gene3D" id="3.40.5.50">
    <property type="match status" value="1"/>
</dbReference>